<dbReference type="AlphaFoldDB" id="N4X636"/>
<evidence type="ECO:0000313" key="3">
    <source>
        <dbReference type="Proteomes" id="UP000012338"/>
    </source>
</evidence>
<organism evidence="2 3">
    <name type="scientific">Cochliobolus heterostrophus (strain C4 / ATCC 48331 / race T)</name>
    <name type="common">Southern corn leaf blight fungus</name>
    <name type="synonym">Bipolaris maydis</name>
    <dbReference type="NCBI Taxonomy" id="665024"/>
    <lineage>
        <taxon>Eukaryota</taxon>
        <taxon>Fungi</taxon>
        <taxon>Dikarya</taxon>
        <taxon>Ascomycota</taxon>
        <taxon>Pezizomycotina</taxon>
        <taxon>Dothideomycetes</taxon>
        <taxon>Pleosporomycetidae</taxon>
        <taxon>Pleosporales</taxon>
        <taxon>Pleosporineae</taxon>
        <taxon>Pleosporaceae</taxon>
        <taxon>Bipolaris</taxon>
    </lineage>
</organism>
<dbReference type="HOGENOM" id="CLU_885676_0_0_1"/>
<feature type="compositionally biased region" description="Low complexity" evidence="1">
    <location>
        <begin position="15"/>
        <end position="24"/>
    </location>
</feature>
<keyword evidence="3" id="KW-1185">Reference proteome</keyword>
<accession>N4X636</accession>
<feature type="region of interest" description="Disordered" evidence="1">
    <location>
        <begin position="277"/>
        <end position="314"/>
    </location>
</feature>
<proteinExistence type="predicted"/>
<reference evidence="2 3" key="1">
    <citation type="journal article" date="2012" name="PLoS Pathog.">
        <title>Diverse lifestyles and strategies of plant pathogenesis encoded in the genomes of eighteen Dothideomycetes fungi.</title>
        <authorList>
            <person name="Ohm R.A."/>
            <person name="Feau N."/>
            <person name="Henrissat B."/>
            <person name="Schoch C.L."/>
            <person name="Horwitz B.A."/>
            <person name="Barry K.W."/>
            <person name="Condon B.J."/>
            <person name="Copeland A.C."/>
            <person name="Dhillon B."/>
            <person name="Glaser F."/>
            <person name="Hesse C.N."/>
            <person name="Kosti I."/>
            <person name="LaButti K."/>
            <person name="Lindquist E.A."/>
            <person name="Lucas S."/>
            <person name="Salamov A.A."/>
            <person name="Bradshaw R.E."/>
            <person name="Ciuffetti L."/>
            <person name="Hamelin R.C."/>
            <person name="Kema G.H.J."/>
            <person name="Lawrence C."/>
            <person name="Scott J.A."/>
            <person name="Spatafora J.W."/>
            <person name="Turgeon B.G."/>
            <person name="de Wit P.J.G.M."/>
            <person name="Zhong S."/>
            <person name="Goodwin S.B."/>
            <person name="Grigoriev I.V."/>
        </authorList>
    </citation>
    <scope>NUCLEOTIDE SEQUENCE [LARGE SCALE GENOMIC DNA]</scope>
    <source>
        <strain evidence="3">C4 / ATCC 48331 / race T</strain>
    </source>
</reference>
<feature type="region of interest" description="Disordered" evidence="1">
    <location>
        <begin position="1"/>
        <end position="42"/>
    </location>
</feature>
<evidence type="ECO:0000313" key="2">
    <source>
        <dbReference type="EMBL" id="ENI02001.1"/>
    </source>
</evidence>
<feature type="region of interest" description="Disordered" evidence="1">
    <location>
        <begin position="130"/>
        <end position="151"/>
    </location>
</feature>
<evidence type="ECO:0000256" key="1">
    <source>
        <dbReference type="SAM" id="MobiDB-lite"/>
    </source>
</evidence>
<protein>
    <submittedName>
        <fullName evidence="2">Uncharacterized protein</fullName>
    </submittedName>
</protein>
<name>N4X636_COCH4</name>
<dbReference type="EMBL" id="KB733465">
    <property type="protein sequence ID" value="ENI02001.1"/>
    <property type="molecule type" value="Genomic_DNA"/>
</dbReference>
<sequence length="314" mass="34507">MLPPPPFYKNEEASGDSGNADSSAVQGPMENSDQGDVSAGMPKDTELQLVLRNAHSFQDASLPLAQRVDAFKQFAEEVKYTKSYWQNRGDERPMCGECGKKHYPPHVTKEQQAAVAAAFKQGKALGKELNRELNRPRSRPQNVTRAGCDDGTPRVKKPRAVFCENCAKWHPGGKEECNVPLCPLGCGRHHLPIVDCNTAAKRFSNIAEARKKPAATTATTMATVNRNVPEMVGIMLQELKDDHTLVRDLGDFLVHYAEKKKKSPEDEAASVVYAAFAKKQKKKTGRGSSCQKPQHHRKGPPKPDDKGEGNATHA</sequence>
<dbReference type="Proteomes" id="UP000012338">
    <property type="component" value="Unassembled WGS sequence"/>
</dbReference>
<reference evidence="3" key="2">
    <citation type="journal article" date="2013" name="PLoS Genet.">
        <title>Comparative genome structure, secondary metabolite, and effector coding capacity across Cochliobolus pathogens.</title>
        <authorList>
            <person name="Condon B.J."/>
            <person name="Leng Y."/>
            <person name="Wu D."/>
            <person name="Bushley K.E."/>
            <person name="Ohm R.A."/>
            <person name="Otillar R."/>
            <person name="Martin J."/>
            <person name="Schackwitz W."/>
            <person name="Grimwood J."/>
            <person name="MohdZainudin N."/>
            <person name="Xue C."/>
            <person name="Wang R."/>
            <person name="Manning V.A."/>
            <person name="Dhillon B."/>
            <person name="Tu Z.J."/>
            <person name="Steffenson B.J."/>
            <person name="Salamov A."/>
            <person name="Sun H."/>
            <person name="Lowry S."/>
            <person name="LaButti K."/>
            <person name="Han J."/>
            <person name="Copeland A."/>
            <person name="Lindquist E."/>
            <person name="Barry K."/>
            <person name="Schmutz J."/>
            <person name="Baker S.E."/>
            <person name="Ciuffetti L.M."/>
            <person name="Grigoriev I.V."/>
            <person name="Zhong S."/>
            <person name="Turgeon B.G."/>
        </authorList>
    </citation>
    <scope>NUCLEOTIDE SEQUENCE [LARGE SCALE GENOMIC DNA]</scope>
    <source>
        <strain evidence="3">C4 / ATCC 48331 / race T</strain>
    </source>
</reference>
<dbReference type="OrthoDB" id="3690994at2759"/>
<gene>
    <name evidence="2" type="ORF">COCC4DRAFT_43073</name>
</gene>
<dbReference type="GeneID" id="25845016"/>